<dbReference type="PANTHER" id="PTHR35803">
    <property type="entry name" value="GLUCAN 1,4-ALPHA-GLUCOSIDASE SUSB-RELATED"/>
    <property type="match status" value="1"/>
</dbReference>
<dbReference type="EMBL" id="GL883078">
    <property type="protein sequence ID" value="EGF91499.1"/>
    <property type="molecule type" value="Genomic_DNA"/>
</dbReference>
<keyword evidence="3" id="KW-1185">Reference proteome</keyword>
<name>F4QMQ8_9CAUL</name>
<dbReference type="AlphaFoldDB" id="F4QMQ8"/>
<dbReference type="eggNOG" id="COG2819">
    <property type="taxonomic scope" value="Bacteria"/>
</dbReference>
<gene>
    <name evidence="2" type="ORF">ABI_29160</name>
</gene>
<dbReference type="InterPro" id="IPR013785">
    <property type="entry name" value="Aldolase_TIM"/>
</dbReference>
<proteinExistence type="predicted"/>
<organism evidence="2 3">
    <name type="scientific">Asticcacaulis biprosthecium C19</name>
    <dbReference type="NCBI Taxonomy" id="715226"/>
    <lineage>
        <taxon>Bacteria</taxon>
        <taxon>Pseudomonadati</taxon>
        <taxon>Pseudomonadota</taxon>
        <taxon>Alphaproteobacteria</taxon>
        <taxon>Caulobacterales</taxon>
        <taxon>Caulobacteraceae</taxon>
        <taxon>Asticcacaulis</taxon>
    </lineage>
</organism>
<dbReference type="Pfam" id="PF14509">
    <property type="entry name" value="GH97_C"/>
    <property type="match status" value="1"/>
</dbReference>
<evidence type="ECO:0000313" key="3">
    <source>
        <dbReference type="Proteomes" id="UP000006512"/>
    </source>
</evidence>
<evidence type="ECO:0000313" key="2">
    <source>
        <dbReference type="EMBL" id="EGF91499.1"/>
    </source>
</evidence>
<dbReference type="Gene3D" id="3.20.20.70">
    <property type="entry name" value="Aldolase class I"/>
    <property type="match status" value="1"/>
</dbReference>
<protein>
    <submittedName>
        <fullName evidence="2">Alpha-glucosidase SusB</fullName>
    </submittedName>
</protein>
<dbReference type="HOGENOM" id="CLU_1507660_0_0_5"/>
<feature type="domain" description="Glycosyl-hydrolase 97 C-terminal oligomerisation" evidence="1">
    <location>
        <begin position="66"/>
        <end position="167"/>
    </location>
</feature>
<evidence type="ECO:0000259" key="1">
    <source>
        <dbReference type="Pfam" id="PF14509"/>
    </source>
</evidence>
<dbReference type="STRING" id="715226.ABI_29160"/>
<dbReference type="Proteomes" id="UP000006512">
    <property type="component" value="Unassembled WGS sequence"/>
</dbReference>
<dbReference type="InterPro" id="IPR052720">
    <property type="entry name" value="Glycosyl_hydrolase_97"/>
</dbReference>
<sequence>MLAGPMDYTPGVLSLQGNNQEIASTQARQLALYVVIYSPIQMAADLIENYDKYPGPFQFIKDVAVDWSDTRVLNGEPGDFATIARKDRNSETWFLGSVTDENGRTFDVPLSFLDAGRTYTAEIYRDGPKAGLSGGARFDIVIEKKTVTAGDVLPARLAPGGGLAVRFVPQGAAPKKRK</sequence>
<reference evidence="3" key="1">
    <citation type="submission" date="2011-03" db="EMBL/GenBank/DDBJ databases">
        <title>Draft genome sequence of Brevundimonas diminuta.</title>
        <authorList>
            <person name="Brown P.J.B."/>
            <person name="Buechlein A."/>
            <person name="Hemmerich C."/>
            <person name="Brun Y.V."/>
        </authorList>
    </citation>
    <scope>NUCLEOTIDE SEQUENCE [LARGE SCALE GENOMIC DNA]</scope>
    <source>
        <strain evidence="3">C19</strain>
    </source>
</reference>
<accession>F4QMQ8</accession>
<dbReference type="InterPro" id="IPR029483">
    <property type="entry name" value="GH97_C"/>
</dbReference>
<dbReference type="PANTHER" id="PTHR35803:SF1">
    <property type="entry name" value="GLUCAN 1,4-ALPHA-GLUCOSIDASE SUSB"/>
    <property type="match status" value="1"/>
</dbReference>